<comment type="caution">
    <text evidence="1">The sequence shown here is derived from an EMBL/GenBank/DDBJ whole genome shotgun (WGS) entry which is preliminary data.</text>
</comment>
<evidence type="ECO:0000313" key="1">
    <source>
        <dbReference type="EMBL" id="KXA90798.1"/>
    </source>
</evidence>
<sequence length="68" mass="7435">MPDGGLTEKQIINLFRFRKCSKCGSKMKPVQVNSKALGGGIGKAYGAIFECPECKLRYAETLIVEVPN</sequence>
<dbReference type="EMBL" id="LHXJ01000038">
    <property type="protein sequence ID" value="KXA90798.1"/>
    <property type="molecule type" value="Genomic_DNA"/>
</dbReference>
<accession>A0A133U9D5</accession>
<keyword evidence="2" id="KW-1185">Reference proteome</keyword>
<reference evidence="1 2" key="1">
    <citation type="journal article" date="2016" name="Sci. Rep.">
        <title>Metabolic traits of an uncultured archaeal lineage -MSBL1- from brine pools of the Red Sea.</title>
        <authorList>
            <person name="Mwirichia R."/>
            <person name="Alam I."/>
            <person name="Rashid M."/>
            <person name="Vinu M."/>
            <person name="Ba-Alawi W."/>
            <person name="Anthony Kamau A."/>
            <person name="Kamanda Ngugi D."/>
            <person name="Goker M."/>
            <person name="Klenk H.P."/>
            <person name="Bajic V."/>
            <person name="Stingl U."/>
        </authorList>
    </citation>
    <scope>NUCLEOTIDE SEQUENCE [LARGE SCALE GENOMIC DNA]</scope>
    <source>
        <strain evidence="1">SCGC-AAA259A05</strain>
    </source>
</reference>
<gene>
    <name evidence="1" type="ORF">AKJ57_03705</name>
</gene>
<organism evidence="1 2">
    <name type="scientific">candidate division MSBL1 archaeon SCGC-AAA259A05</name>
    <dbReference type="NCBI Taxonomy" id="1698259"/>
    <lineage>
        <taxon>Archaea</taxon>
        <taxon>Methanobacteriati</taxon>
        <taxon>Methanobacteriota</taxon>
        <taxon>candidate division MSBL1</taxon>
    </lineage>
</organism>
<dbReference type="AlphaFoldDB" id="A0A133U9D5"/>
<evidence type="ECO:0000313" key="2">
    <source>
        <dbReference type="Proteomes" id="UP000070163"/>
    </source>
</evidence>
<protein>
    <submittedName>
        <fullName evidence="1">Uncharacterized protein</fullName>
    </submittedName>
</protein>
<dbReference type="Proteomes" id="UP000070163">
    <property type="component" value="Unassembled WGS sequence"/>
</dbReference>
<proteinExistence type="predicted"/>
<name>A0A133U9D5_9EURY</name>